<feature type="region of interest" description="Disordered" evidence="11">
    <location>
        <begin position="204"/>
        <end position="232"/>
    </location>
</feature>
<dbReference type="FunFam" id="3.10.180.10:FF:000001">
    <property type="entry name" value="4-hydroxyphenylpyruvate dioxygenase"/>
    <property type="match status" value="1"/>
</dbReference>
<sequence length="697" mass="79638">MIRRRDLSPSQRQLYIAQQQEAQQQRQVHQKFQKQIQEKNNYVHNNDILLQSPDNFNTHKPSWSATAFLDVNQLSHLSQPRTVELLDVGFFPRNKNNTNNTCILNISKKTKRVSSNEDNDKITSDHSYQEEAASIHKTAEDLKVDGFTSKFDNVFVPSTPPHQIQNVLVENQRKRKLHSQDLDMLLQSENSTNMKHIYSDHTETITHKTPSTPQRRKDFQSFEPSTPSAHSTKYIDITPSPVAASSTICQHNNNHKKDDDESAELDPESLILPILAHVRKINSKNQLMKSQLQQLERVLAEKDTICQNLQLNLEREKKRNQFLTNRVEDILKSTLQVADTSGSVSIRKPALCHAFGFEPLGYKGLETGDREIVSHAVKQNDIYFIFQSPLNPNNKKFDEFLGNHGDAVKDVAFTVDDCRGIWKKAVDRGAKNIREPFEVTDKNGTVIMATVATYGNVEHTFVERKNYHGAFLPNFASTPSDPILKLLPITNLWRVDHCVGNQPDNKMLSACSLYETAFDFHRFWSVDDKQIHTEYSALRSIVMADYDEVVKMPINEPAIGKKKSQIQEYVEYNNGAGVQHIALRTKDIISSVTNLRARGVEFLTIPPSYYENLKLRLKTSKCKVVESMDKLQALDILVDFDEEGYLLQIFTKPVEDRPTLFIEIIQRANNEGFGAGNFKALFESIEIEQAKRGNDLN</sequence>
<evidence type="ECO:0000256" key="6">
    <source>
        <dbReference type="ARBA" id="ARBA00022737"/>
    </source>
</evidence>
<dbReference type="PROSITE" id="PS51819">
    <property type="entry name" value="VOC"/>
    <property type="match status" value="2"/>
</dbReference>
<evidence type="ECO:0000313" key="14">
    <source>
        <dbReference type="Proteomes" id="UP001211907"/>
    </source>
</evidence>
<dbReference type="Pfam" id="PF00903">
    <property type="entry name" value="Glyoxalase"/>
    <property type="match status" value="1"/>
</dbReference>
<dbReference type="GO" id="GO:0006572">
    <property type="term" value="P:L-tyrosine catabolic process"/>
    <property type="evidence" value="ECO:0007669"/>
    <property type="project" value="UniProtKB-KW"/>
</dbReference>
<keyword evidence="5" id="KW-0479">Metal-binding</keyword>
<keyword evidence="9" id="KW-0585">Phenylalanine catabolism</keyword>
<feature type="domain" description="VOC" evidence="12">
    <location>
        <begin position="494"/>
        <end position="652"/>
    </location>
</feature>
<dbReference type="NCBIfam" id="TIGR01263">
    <property type="entry name" value="4HPPD"/>
    <property type="match status" value="1"/>
</dbReference>
<feature type="coiled-coil region" evidence="10">
    <location>
        <begin position="278"/>
        <end position="333"/>
    </location>
</feature>
<evidence type="ECO:0000256" key="5">
    <source>
        <dbReference type="ARBA" id="ARBA00022723"/>
    </source>
</evidence>
<dbReference type="InterPro" id="IPR004360">
    <property type="entry name" value="Glyas_Fos-R_dOase_dom"/>
</dbReference>
<dbReference type="Proteomes" id="UP001211907">
    <property type="component" value="Unassembled WGS sequence"/>
</dbReference>
<feature type="compositionally biased region" description="Polar residues" evidence="11">
    <location>
        <begin position="222"/>
        <end position="231"/>
    </location>
</feature>
<keyword evidence="14" id="KW-1185">Reference proteome</keyword>
<comment type="similarity">
    <text evidence="3">Belongs to the 4HPPD family.</text>
</comment>
<dbReference type="InterPro" id="IPR037523">
    <property type="entry name" value="VOC_core"/>
</dbReference>
<accession>A0AAD5T937</accession>
<reference evidence="13" key="1">
    <citation type="submission" date="2020-05" db="EMBL/GenBank/DDBJ databases">
        <title>Phylogenomic resolution of chytrid fungi.</title>
        <authorList>
            <person name="Stajich J.E."/>
            <person name="Amses K."/>
            <person name="Simmons R."/>
            <person name="Seto K."/>
            <person name="Myers J."/>
            <person name="Bonds A."/>
            <person name="Quandt C.A."/>
            <person name="Barry K."/>
            <person name="Liu P."/>
            <person name="Grigoriev I."/>
            <person name="Longcore J.E."/>
            <person name="James T.Y."/>
        </authorList>
    </citation>
    <scope>NUCLEOTIDE SEQUENCE</scope>
    <source>
        <strain evidence="13">JEL0513</strain>
    </source>
</reference>
<organism evidence="13 14">
    <name type="scientific">Physocladia obscura</name>
    <dbReference type="NCBI Taxonomy" id="109957"/>
    <lineage>
        <taxon>Eukaryota</taxon>
        <taxon>Fungi</taxon>
        <taxon>Fungi incertae sedis</taxon>
        <taxon>Chytridiomycota</taxon>
        <taxon>Chytridiomycota incertae sedis</taxon>
        <taxon>Chytridiomycetes</taxon>
        <taxon>Chytridiales</taxon>
        <taxon>Chytriomycetaceae</taxon>
        <taxon>Physocladia</taxon>
    </lineage>
</organism>
<evidence type="ECO:0000256" key="2">
    <source>
        <dbReference type="ARBA" id="ARBA00005162"/>
    </source>
</evidence>
<evidence type="ECO:0000256" key="1">
    <source>
        <dbReference type="ARBA" id="ARBA00001962"/>
    </source>
</evidence>
<dbReference type="AlphaFoldDB" id="A0AAD5T937"/>
<evidence type="ECO:0000256" key="8">
    <source>
        <dbReference type="ARBA" id="ARBA00023004"/>
    </source>
</evidence>
<evidence type="ECO:0000313" key="13">
    <source>
        <dbReference type="EMBL" id="KAJ3136984.1"/>
    </source>
</evidence>
<dbReference type="PANTHER" id="PTHR11959:SF1">
    <property type="entry name" value="4-HYDROXYPHENYLPYRUVATE DIOXYGENASE"/>
    <property type="match status" value="1"/>
</dbReference>
<name>A0AAD5T937_9FUNG</name>
<keyword evidence="10" id="KW-0175">Coiled coil</keyword>
<keyword evidence="6" id="KW-0677">Repeat</keyword>
<dbReference type="CDD" id="cd08342">
    <property type="entry name" value="HPPD_N_like"/>
    <property type="match status" value="1"/>
</dbReference>
<dbReference type="EC" id="1.13.11.27" evidence="4"/>
<dbReference type="InterPro" id="IPR041735">
    <property type="entry name" value="4OHPhenylPyrv_dOase_C"/>
</dbReference>
<proteinExistence type="inferred from homology"/>
<evidence type="ECO:0000256" key="11">
    <source>
        <dbReference type="SAM" id="MobiDB-lite"/>
    </source>
</evidence>
<protein>
    <recommendedName>
        <fullName evidence="4">4-hydroxyphenylpyruvate dioxygenase</fullName>
        <ecNumber evidence="4">1.13.11.27</ecNumber>
    </recommendedName>
</protein>
<comment type="cofactor">
    <cofactor evidence="1">
        <name>Fe cation</name>
        <dbReference type="ChEBI" id="CHEBI:24875"/>
    </cofactor>
</comment>
<evidence type="ECO:0000256" key="7">
    <source>
        <dbReference type="ARBA" id="ARBA00022878"/>
    </source>
</evidence>
<dbReference type="InterPro" id="IPR005956">
    <property type="entry name" value="4OHPhenylPyrv_dOase"/>
</dbReference>
<evidence type="ECO:0000256" key="4">
    <source>
        <dbReference type="ARBA" id="ARBA00013222"/>
    </source>
</evidence>
<comment type="caution">
    <text evidence="13">The sequence shown here is derived from an EMBL/GenBank/DDBJ whole genome shotgun (WGS) entry which is preliminary data.</text>
</comment>
<dbReference type="Gene3D" id="3.10.180.10">
    <property type="entry name" value="2,3-Dihydroxybiphenyl 1,2-Dioxygenase, domain 1"/>
    <property type="match status" value="2"/>
</dbReference>
<dbReference type="GO" id="GO:0003868">
    <property type="term" value="F:4-hydroxyphenylpyruvate dioxygenase activity"/>
    <property type="evidence" value="ECO:0007669"/>
    <property type="project" value="UniProtKB-EC"/>
</dbReference>
<dbReference type="InterPro" id="IPR041736">
    <property type="entry name" value="4OHPhenylPyrv_dOase_N"/>
</dbReference>
<keyword evidence="7" id="KW-0828">Tyrosine catabolism</keyword>
<dbReference type="GO" id="GO:0006559">
    <property type="term" value="P:L-phenylalanine catabolic process"/>
    <property type="evidence" value="ECO:0007669"/>
    <property type="project" value="UniProtKB-KW"/>
</dbReference>
<dbReference type="SUPFAM" id="SSF54593">
    <property type="entry name" value="Glyoxalase/Bleomycin resistance protein/Dihydroxybiphenyl dioxygenase"/>
    <property type="match status" value="1"/>
</dbReference>
<dbReference type="GO" id="GO:0046872">
    <property type="term" value="F:metal ion binding"/>
    <property type="evidence" value="ECO:0007669"/>
    <property type="project" value="UniProtKB-KW"/>
</dbReference>
<evidence type="ECO:0000259" key="12">
    <source>
        <dbReference type="PROSITE" id="PS51819"/>
    </source>
</evidence>
<feature type="domain" description="VOC" evidence="12">
    <location>
        <begin position="329"/>
        <end position="464"/>
    </location>
</feature>
<evidence type="ECO:0000256" key="9">
    <source>
        <dbReference type="ARBA" id="ARBA00023232"/>
    </source>
</evidence>
<comment type="pathway">
    <text evidence="2">Amino-acid degradation; L-phenylalanine degradation; acetoacetate and fumarate from L-phenylalanine: step 3/6.</text>
</comment>
<evidence type="ECO:0000256" key="10">
    <source>
        <dbReference type="SAM" id="Coils"/>
    </source>
</evidence>
<dbReference type="EMBL" id="JADGJH010000125">
    <property type="protein sequence ID" value="KAJ3136984.1"/>
    <property type="molecule type" value="Genomic_DNA"/>
</dbReference>
<dbReference type="CDD" id="cd07250">
    <property type="entry name" value="HPPD_C_like"/>
    <property type="match status" value="1"/>
</dbReference>
<gene>
    <name evidence="13" type="ORF">HK100_001159</name>
</gene>
<evidence type="ECO:0000256" key="3">
    <source>
        <dbReference type="ARBA" id="ARBA00005877"/>
    </source>
</evidence>
<keyword evidence="8" id="KW-0408">Iron</keyword>
<dbReference type="PANTHER" id="PTHR11959">
    <property type="entry name" value="4-HYDROXYPHENYLPYRUVATE DIOXYGENASE"/>
    <property type="match status" value="1"/>
</dbReference>
<dbReference type="InterPro" id="IPR029068">
    <property type="entry name" value="Glyas_Bleomycin-R_OHBP_Dase"/>
</dbReference>